<dbReference type="FunFam" id="3.30.200.20:FF:000142">
    <property type="entry name" value="Cysteine-rich receptor-like protein kinase 10"/>
    <property type="match status" value="1"/>
</dbReference>
<dbReference type="SMART" id="SM00220">
    <property type="entry name" value="S_TKc"/>
    <property type="match status" value="1"/>
</dbReference>
<keyword evidence="9 16" id="KW-0067">ATP-binding</keyword>
<keyword evidence="7 16" id="KW-0547">Nucleotide-binding</keyword>
<feature type="region of interest" description="Disordered" evidence="17">
    <location>
        <begin position="285"/>
        <end position="304"/>
    </location>
</feature>
<dbReference type="AlphaFoldDB" id="A0ABD3KKY5"/>
<keyword evidence="8" id="KW-0418">Kinase</keyword>
<dbReference type="Gene3D" id="3.30.200.20">
    <property type="entry name" value="Phosphorylase Kinase, domain 1"/>
    <property type="match status" value="1"/>
</dbReference>
<keyword evidence="5" id="KW-0732">Signal</keyword>
<dbReference type="GO" id="GO:0016020">
    <property type="term" value="C:membrane"/>
    <property type="evidence" value="ECO:0007669"/>
    <property type="project" value="UniProtKB-SubCell"/>
</dbReference>
<dbReference type="CDD" id="cd14066">
    <property type="entry name" value="STKc_IRAK"/>
    <property type="match status" value="1"/>
</dbReference>
<dbReference type="GO" id="GO:0005524">
    <property type="term" value="F:ATP binding"/>
    <property type="evidence" value="ECO:0007669"/>
    <property type="project" value="UniProtKB-UniRule"/>
</dbReference>
<feature type="compositionally biased region" description="Low complexity" evidence="17">
    <location>
        <begin position="289"/>
        <end position="303"/>
    </location>
</feature>
<evidence type="ECO:0000256" key="7">
    <source>
        <dbReference type="ARBA" id="ARBA00022741"/>
    </source>
</evidence>
<sequence>MNSTEDGSYVSSSTMELKQPASTMSAQPPSIPPFLLRLPSVLLCLLILTFDLSNAQHCYDTGNFTAARNYAKNRELVLSSLPSDVASNGGFYSGNVGNGSDVVYVLSFCRGDSSNDSCFKCINSTAEDLRIKCPNQKAAVTWGTGDPPCIIRYADSPIYGEKQALPSQRYYNTGNITMDQDQFDRTWRNFTEELATRASMGTSELKFIAGRTVLPNTQTMFALLQCSPDLSQIDCRVCLWECINDYQDCCHGKRGGGVNKPSCIFRWDLYPFFQSDPIDLLPSPPPPTAVTKADPAAAPPANAQVTNGNISKSLRIVVAVIGSAALFVVVIVSVCCLIRRRRSNPLMVSSAKDEVKTAESLQFKLSEIRAATDSFSEGNKLGEGGFGKVYRGRLPNGQEIAVKRLAQSSEQGLQEFKNEIVLVAKLQHRNLVRLLGFCFEEGEKLLVYKFMPNKSLDYFVFDLEKSKQLDWPRRYNIISGIARGMLYLHEDSRFRIIHRDLKASNVLLDNNMNPKISDFGMARIFGVDQTNANTRRIVGTYGYMSPEYAMHGQFSQKSHVYSFGVLLLEIICGKRNDYYYQSDGGEALASYAWKHWRDNVPSEILDPVLGESYSRSQVLRCIHIGFLCVQEDPADRPTMASIVLALSSQTLSLPVPREPAFFLRSWTEPPKNIIANDQGHDQNPAAPHLCRSMECRSLNSPLDEAHEHLFMK</sequence>
<evidence type="ECO:0000256" key="4">
    <source>
        <dbReference type="ARBA" id="ARBA00022692"/>
    </source>
</evidence>
<protein>
    <submittedName>
        <fullName evidence="21">Uncharacterized protein</fullName>
    </submittedName>
</protein>
<dbReference type="PROSITE" id="PS00108">
    <property type="entry name" value="PROTEIN_KINASE_ST"/>
    <property type="match status" value="1"/>
</dbReference>
<keyword evidence="2" id="KW-0723">Serine/threonine-protein kinase</keyword>
<reference evidence="21 22" key="1">
    <citation type="submission" date="2024-11" db="EMBL/GenBank/DDBJ databases">
        <title>Chromosome-level genome assembly of Eucalyptus globulus Labill. provides insights into its genome evolution.</title>
        <authorList>
            <person name="Li X."/>
        </authorList>
    </citation>
    <scope>NUCLEOTIDE SEQUENCE [LARGE SCALE GENOMIC DNA]</scope>
    <source>
        <strain evidence="21">CL2024</strain>
        <tissue evidence="21">Fresh tender leaves</tissue>
    </source>
</reference>
<proteinExistence type="predicted"/>
<evidence type="ECO:0000256" key="15">
    <source>
        <dbReference type="ARBA" id="ARBA00047951"/>
    </source>
</evidence>
<comment type="catalytic activity">
    <reaction evidence="14">
        <text>L-seryl-[protein] + ATP = O-phospho-L-seryl-[protein] + ADP + H(+)</text>
        <dbReference type="Rhea" id="RHEA:17989"/>
        <dbReference type="Rhea" id="RHEA-COMP:9863"/>
        <dbReference type="Rhea" id="RHEA-COMP:11604"/>
        <dbReference type="ChEBI" id="CHEBI:15378"/>
        <dbReference type="ChEBI" id="CHEBI:29999"/>
        <dbReference type="ChEBI" id="CHEBI:30616"/>
        <dbReference type="ChEBI" id="CHEBI:83421"/>
        <dbReference type="ChEBI" id="CHEBI:456216"/>
    </reaction>
</comment>
<evidence type="ECO:0000256" key="2">
    <source>
        <dbReference type="ARBA" id="ARBA00022527"/>
    </source>
</evidence>
<keyword evidence="6" id="KW-0677">Repeat</keyword>
<evidence type="ECO:0000256" key="1">
    <source>
        <dbReference type="ARBA" id="ARBA00004167"/>
    </source>
</evidence>
<evidence type="ECO:0000313" key="22">
    <source>
        <dbReference type="Proteomes" id="UP001634007"/>
    </source>
</evidence>
<evidence type="ECO:0000256" key="16">
    <source>
        <dbReference type="PROSITE-ProRule" id="PRU10141"/>
    </source>
</evidence>
<evidence type="ECO:0000256" key="3">
    <source>
        <dbReference type="ARBA" id="ARBA00022679"/>
    </source>
</evidence>
<keyword evidence="3" id="KW-0808">Transferase</keyword>
<feature type="domain" description="Gnk2-homologous" evidence="20">
    <location>
        <begin position="164"/>
        <end position="272"/>
    </location>
</feature>
<evidence type="ECO:0000256" key="11">
    <source>
        <dbReference type="ARBA" id="ARBA00023136"/>
    </source>
</evidence>
<evidence type="ECO:0000256" key="8">
    <source>
        <dbReference type="ARBA" id="ARBA00022777"/>
    </source>
</evidence>
<name>A0ABD3KKY5_EUCGL</name>
<dbReference type="InterPro" id="IPR000719">
    <property type="entry name" value="Prot_kinase_dom"/>
</dbReference>
<feature type="binding site" evidence="16">
    <location>
        <position position="403"/>
    </location>
    <ligand>
        <name>ATP</name>
        <dbReference type="ChEBI" id="CHEBI:30616"/>
    </ligand>
</feature>
<dbReference type="CDD" id="cd23509">
    <property type="entry name" value="Gnk2-like"/>
    <property type="match status" value="2"/>
</dbReference>
<evidence type="ECO:0000259" key="19">
    <source>
        <dbReference type="PROSITE" id="PS50011"/>
    </source>
</evidence>
<feature type="transmembrane region" description="Helical" evidence="18">
    <location>
        <begin position="316"/>
        <end position="338"/>
    </location>
</feature>
<keyword evidence="13" id="KW-0325">Glycoprotein</keyword>
<dbReference type="Pfam" id="PF07714">
    <property type="entry name" value="PK_Tyr_Ser-Thr"/>
    <property type="match status" value="1"/>
</dbReference>
<accession>A0ABD3KKY5</accession>
<evidence type="ECO:0000259" key="20">
    <source>
        <dbReference type="PROSITE" id="PS51473"/>
    </source>
</evidence>
<dbReference type="InterPro" id="IPR017441">
    <property type="entry name" value="Protein_kinase_ATP_BS"/>
</dbReference>
<dbReference type="InterPro" id="IPR001245">
    <property type="entry name" value="Ser-Thr/Tyr_kinase_cat_dom"/>
</dbReference>
<dbReference type="Proteomes" id="UP001634007">
    <property type="component" value="Unassembled WGS sequence"/>
</dbReference>
<evidence type="ECO:0000256" key="12">
    <source>
        <dbReference type="ARBA" id="ARBA00023170"/>
    </source>
</evidence>
<dbReference type="EMBL" id="JBJKBG010000005">
    <property type="protein sequence ID" value="KAL3740539.1"/>
    <property type="molecule type" value="Genomic_DNA"/>
</dbReference>
<dbReference type="FunFam" id="1.10.510.10:FF:000129">
    <property type="entry name" value="cysteine-rich receptor-like protein kinase 10"/>
    <property type="match status" value="1"/>
</dbReference>
<keyword evidence="4 18" id="KW-0812">Transmembrane</keyword>
<feature type="domain" description="Protein kinase" evidence="19">
    <location>
        <begin position="375"/>
        <end position="651"/>
    </location>
</feature>
<dbReference type="PANTHER" id="PTHR27002:SF1050">
    <property type="entry name" value="CYSTEINE-RICH RECEPTOR-LIKE PROTEIN KINASE 5"/>
    <property type="match status" value="1"/>
</dbReference>
<evidence type="ECO:0000256" key="13">
    <source>
        <dbReference type="ARBA" id="ARBA00023180"/>
    </source>
</evidence>
<evidence type="ECO:0000256" key="18">
    <source>
        <dbReference type="SAM" id="Phobius"/>
    </source>
</evidence>
<dbReference type="PROSITE" id="PS00107">
    <property type="entry name" value="PROTEIN_KINASE_ATP"/>
    <property type="match status" value="1"/>
</dbReference>
<evidence type="ECO:0000256" key="17">
    <source>
        <dbReference type="SAM" id="MobiDB-lite"/>
    </source>
</evidence>
<keyword evidence="10 18" id="KW-1133">Transmembrane helix</keyword>
<dbReference type="FunFam" id="3.30.430.20:FF:000007">
    <property type="entry name" value="Cysteine-rich receptor-like protein kinase 11"/>
    <property type="match status" value="1"/>
</dbReference>
<comment type="catalytic activity">
    <reaction evidence="15">
        <text>L-threonyl-[protein] + ATP = O-phospho-L-threonyl-[protein] + ADP + H(+)</text>
        <dbReference type="Rhea" id="RHEA:46608"/>
        <dbReference type="Rhea" id="RHEA-COMP:11060"/>
        <dbReference type="Rhea" id="RHEA-COMP:11605"/>
        <dbReference type="ChEBI" id="CHEBI:15378"/>
        <dbReference type="ChEBI" id="CHEBI:30013"/>
        <dbReference type="ChEBI" id="CHEBI:30616"/>
        <dbReference type="ChEBI" id="CHEBI:61977"/>
        <dbReference type="ChEBI" id="CHEBI:456216"/>
    </reaction>
</comment>
<keyword evidence="22" id="KW-1185">Reference proteome</keyword>
<dbReference type="InterPro" id="IPR002902">
    <property type="entry name" value="GNK2"/>
</dbReference>
<evidence type="ECO:0000256" key="10">
    <source>
        <dbReference type="ARBA" id="ARBA00022989"/>
    </source>
</evidence>
<dbReference type="GO" id="GO:0006950">
    <property type="term" value="P:response to stress"/>
    <property type="evidence" value="ECO:0007669"/>
    <property type="project" value="UniProtKB-ARBA"/>
</dbReference>
<dbReference type="PROSITE" id="PS51473">
    <property type="entry name" value="GNK2"/>
    <property type="match status" value="2"/>
</dbReference>
<dbReference type="PROSITE" id="PS50011">
    <property type="entry name" value="PROTEIN_KINASE_DOM"/>
    <property type="match status" value="1"/>
</dbReference>
<dbReference type="InterPro" id="IPR008271">
    <property type="entry name" value="Ser/Thr_kinase_AS"/>
</dbReference>
<evidence type="ECO:0000256" key="9">
    <source>
        <dbReference type="ARBA" id="ARBA00022840"/>
    </source>
</evidence>
<dbReference type="GO" id="GO:0004674">
    <property type="term" value="F:protein serine/threonine kinase activity"/>
    <property type="evidence" value="ECO:0007669"/>
    <property type="project" value="UniProtKB-KW"/>
</dbReference>
<organism evidence="21 22">
    <name type="scientific">Eucalyptus globulus</name>
    <name type="common">Tasmanian blue gum</name>
    <dbReference type="NCBI Taxonomy" id="34317"/>
    <lineage>
        <taxon>Eukaryota</taxon>
        <taxon>Viridiplantae</taxon>
        <taxon>Streptophyta</taxon>
        <taxon>Embryophyta</taxon>
        <taxon>Tracheophyta</taxon>
        <taxon>Spermatophyta</taxon>
        <taxon>Magnoliopsida</taxon>
        <taxon>eudicotyledons</taxon>
        <taxon>Gunneridae</taxon>
        <taxon>Pentapetalae</taxon>
        <taxon>rosids</taxon>
        <taxon>malvids</taxon>
        <taxon>Myrtales</taxon>
        <taxon>Myrtaceae</taxon>
        <taxon>Myrtoideae</taxon>
        <taxon>Eucalypteae</taxon>
        <taxon>Eucalyptus</taxon>
    </lineage>
</organism>
<evidence type="ECO:0000313" key="21">
    <source>
        <dbReference type="EMBL" id="KAL3740539.1"/>
    </source>
</evidence>
<dbReference type="InterPro" id="IPR011009">
    <property type="entry name" value="Kinase-like_dom_sf"/>
</dbReference>
<evidence type="ECO:0000256" key="14">
    <source>
        <dbReference type="ARBA" id="ARBA00047558"/>
    </source>
</evidence>
<keyword evidence="12" id="KW-0675">Receptor</keyword>
<comment type="subcellular location">
    <subcellularLocation>
        <location evidence="1">Membrane</location>
        <topology evidence="1">Single-pass membrane protein</topology>
    </subcellularLocation>
</comment>
<evidence type="ECO:0000256" key="5">
    <source>
        <dbReference type="ARBA" id="ARBA00022729"/>
    </source>
</evidence>
<keyword evidence="11 18" id="KW-0472">Membrane</keyword>
<feature type="domain" description="Gnk2-homologous" evidence="20">
    <location>
        <begin position="52"/>
        <end position="158"/>
    </location>
</feature>
<dbReference type="PANTHER" id="PTHR27002">
    <property type="entry name" value="RECEPTOR-LIKE SERINE/THREONINE-PROTEIN KINASE SD1-8"/>
    <property type="match status" value="1"/>
</dbReference>
<dbReference type="Pfam" id="PF01657">
    <property type="entry name" value="Stress-antifung"/>
    <property type="match status" value="2"/>
</dbReference>
<comment type="caution">
    <text evidence="21">The sequence shown here is derived from an EMBL/GenBank/DDBJ whole genome shotgun (WGS) entry which is preliminary data.</text>
</comment>
<dbReference type="Gene3D" id="1.10.510.10">
    <property type="entry name" value="Transferase(Phosphotransferase) domain 1"/>
    <property type="match status" value="1"/>
</dbReference>
<dbReference type="SUPFAM" id="SSF56112">
    <property type="entry name" value="Protein kinase-like (PK-like)"/>
    <property type="match status" value="1"/>
</dbReference>
<dbReference type="Gene3D" id="3.30.430.20">
    <property type="entry name" value="Gnk2 domain, C-X8-C-X2-C motif"/>
    <property type="match status" value="2"/>
</dbReference>
<evidence type="ECO:0000256" key="6">
    <source>
        <dbReference type="ARBA" id="ARBA00022737"/>
    </source>
</evidence>
<dbReference type="InterPro" id="IPR038408">
    <property type="entry name" value="GNK2_sf"/>
</dbReference>
<gene>
    <name evidence="21" type="ORF">ACJRO7_021769</name>
</gene>